<evidence type="ECO:0000313" key="3">
    <source>
        <dbReference type="EMBL" id="MBG0740244.1"/>
    </source>
</evidence>
<name>A0A931CSS9_9MICC</name>
<gene>
    <name evidence="3" type="ORF">IV500_12720</name>
</gene>
<reference evidence="3 4" key="1">
    <citation type="submission" date="2020-11" db="EMBL/GenBank/DDBJ databases">
        <title>Arthrobacter antarcticus sp. nov., isolated from Antarctic Soil.</title>
        <authorList>
            <person name="Li J."/>
        </authorList>
    </citation>
    <scope>NUCLEOTIDE SEQUENCE [LARGE SCALE GENOMIC DNA]</scope>
    <source>
        <strain evidence="3 4">Z1-20</strain>
    </source>
</reference>
<sequence length="189" mass="18404">MSGSPPAGSQQQGAVPNPGSPGPSSPTAGNSGSSVLVHVAGAVVHPGVVELPSGSRVYQAIAAAGGELPEAAADAVNLAAVLQDGEQLFIRTKDQAAAVPGPGAQSGAAGAAGPPPGGAVIGPTAGTIVDLNTAGLAELMTLPRVGPVLAQRILDFRRQHGTFATAQELDAVDGIGPKLLASLLPLLRV</sequence>
<dbReference type="GO" id="GO:0003677">
    <property type="term" value="F:DNA binding"/>
    <property type="evidence" value="ECO:0007669"/>
    <property type="project" value="InterPro"/>
</dbReference>
<organism evidence="3 4">
    <name type="scientific">Arthrobacter terrae</name>
    <dbReference type="NCBI Taxonomy" id="2935737"/>
    <lineage>
        <taxon>Bacteria</taxon>
        <taxon>Bacillati</taxon>
        <taxon>Actinomycetota</taxon>
        <taxon>Actinomycetes</taxon>
        <taxon>Micrococcales</taxon>
        <taxon>Micrococcaceae</taxon>
        <taxon>Arthrobacter</taxon>
    </lineage>
</organism>
<dbReference type="InterPro" id="IPR019554">
    <property type="entry name" value="Soluble_ligand-bd"/>
</dbReference>
<dbReference type="Gene3D" id="1.10.150.320">
    <property type="entry name" value="Photosystem II 12 kDa extrinsic protein"/>
    <property type="match status" value="1"/>
</dbReference>
<dbReference type="GO" id="GO:0015627">
    <property type="term" value="C:type II protein secretion system complex"/>
    <property type="evidence" value="ECO:0007669"/>
    <property type="project" value="TreeGrafter"/>
</dbReference>
<feature type="domain" description="Helix-hairpin-helix DNA-binding motif class 1" evidence="2">
    <location>
        <begin position="137"/>
        <end position="156"/>
    </location>
</feature>
<dbReference type="SMART" id="SM00278">
    <property type="entry name" value="HhH1"/>
    <property type="match status" value="2"/>
</dbReference>
<comment type="caution">
    <text evidence="3">The sequence shown here is derived from an EMBL/GenBank/DDBJ whole genome shotgun (WGS) entry which is preliminary data.</text>
</comment>
<dbReference type="GO" id="GO:0015628">
    <property type="term" value="P:protein secretion by the type II secretion system"/>
    <property type="evidence" value="ECO:0007669"/>
    <property type="project" value="TreeGrafter"/>
</dbReference>
<dbReference type="SUPFAM" id="SSF47781">
    <property type="entry name" value="RuvA domain 2-like"/>
    <property type="match status" value="1"/>
</dbReference>
<proteinExistence type="predicted"/>
<dbReference type="InterPro" id="IPR051675">
    <property type="entry name" value="Endo/Exo/Phosphatase_dom_1"/>
</dbReference>
<feature type="compositionally biased region" description="Polar residues" evidence="1">
    <location>
        <begin position="1"/>
        <end position="12"/>
    </location>
</feature>
<dbReference type="Proteomes" id="UP000655366">
    <property type="component" value="Unassembled WGS sequence"/>
</dbReference>
<feature type="domain" description="Helix-hairpin-helix DNA-binding motif class 1" evidence="2">
    <location>
        <begin position="167"/>
        <end position="186"/>
    </location>
</feature>
<accession>A0A931CSS9</accession>
<dbReference type="AlphaFoldDB" id="A0A931CSS9"/>
<dbReference type="Gene3D" id="3.10.560.10">
    <property type="entry name" value="Outer membrane lipoprotein wza domain like"/>
    <property type="match status" value="1"/>
</dbReference>
<protein>
    <submittedName>
        <fullName evidence="3">Helix-hairpin-helix domain-containing protein</fullName>
    </submittedName>
</protein>
<dbReference type="Pfam" id="PF12836">
    <property type="entry name" value="HHH_3"/>
    <property type="match status" value="1"/>
</dbReference>
<feature type="region of interest" description="Disordered" evidence="1">
    <location>
        <begin position="1"/>
        <end position="33"/>
    </location>
</feature>
<evidence type="ECO:0000259" key="2">
    <source>
        <dbReference type="SMART" id="SM00278"/>
    </source>
</evidence>
<dbReference type="PANTHER" id="PTHR21180">
    <property type="entry name" value="ENDONUCLEASE/EXONUCLEASE/PHOSPHATASE FAMILY DOMAIN-CONTAINING PROTEIN 1"/>
    <property type="match status" value="1"/>
</dbReference>
<evidence type="ECO:0000313" key="4">
    <source>
        <dbReference type="Proteomes" id="UP000655366"/>
    </source>
</evidence>
<dbReference type="PANTHER" id="PTHR21180:SF32">
    <property type="entry name" value="ENDONUCLEASE_EXONUCLEASE_PHOSPHATASE FAMILY DOMAIN-CONTAINING PROTEIN 1"/>
    <property type="match status" value="1"/>
</dbReference>
<evidence type="ECO:0000256" key="1">
    <source>
        <dbReference type="SAM" id="MobiDB-lite"/>
    </source>
</evidence>
<dbReference type="EMBL" id="JADNYM010000015">
    <property type="protein sequence ID" value="MBG0740244.1"/>
    <property type="molecule type" value="Genomic_DNA"/>
</dbReference>
<dbReference type="Pfam" id="PF10531">
    <property type="entry name" value="SLBB"/>
    <property type="match status" value="1"/>
</dbReference>
<dbReference type="GO" id="GO:0006281">
    <property type="term" value="P:DNA repair"/>
    <property type="evidence" value="ECO:0007669"/>
    <property type="project" value="InterPro"/>
</dbReference>
<keyword evidence="4" id="KW-1185">Reference proteome</keyword>
<dbReference type="InterPro" id="IPR010994">
    <property type="entry name" value="RuvA_2-like"/>
</dbReference>
<dbReference type="InterPro" id="IPR003583">
    <property type="entry name" value="Hlx-hairpin-Hlx_DNA-bd_motif"/>
</dbReference>